<evidence type="ECO:0000256" key="3">
    <source>
        <dbReference type="ARBA" id="ARBA00022723"/>
    </source>
</evidence>
<dbReference type="InterPro" id="IPR013785">
    <property type="entry name" value="Aldolase_TIM"/>
</dbReference>
<keyword evidence="2" id="KW-0808">Transferase</keyword>
<evidence type="ECO:0000256" key="4">
    <source>
        <dbReference type="ARBA" id="ARBA00022833"/>
    </source>
</evidence>
<protein>
    <recommendedName>
        <fullName evidence="6">3-keto-5-aminohexanoate cleavage protein</fullName>
    </recommendedName>
</protein>
<name>A0A381ZY96_9ZZZZ</name>
<evidence type="ECO:0008006" key="6">
    <source>
        <dbReference type="Google" id="ProtNLM"/>
    </source>
</evidence>
<dbReference type="Gene3D" id="3.20.20.70">
    <property type="entry name" value="Aldolase class I"/>
    <property type="match status" value="1"/>
</dbReference>
<evidence type="ECO:0000256" key="2">
    <source>
        <dbReference type="ARBA" id="ARBA00022679"/>
    </source>
</evidence>
<dbReference type="Pfam" id="PF05853">
    <property type="entry name" value="BKACE"/>
    <property type="match status" value="1"/>
</dbReference>
<dbReference type="PANTHER" id="PTHR37418:SF2">
    <property type="entry name" value="3-KETO-5-AMINOHEXANOATE CLEAVAGE ENZYME"/>
    <property type="match status" value="1"/>
</dbReference>
<keyword evidence="3" id="KW-0479">Metal-binding</keyword>
<reference evidence="5" key="1">
    <citation type="submission" date="2018-05" db="EMBL/GenBank/DDBJ databases">
        <authorList>
            <person name="Lanie J.A."/>
            <person name="Ng W.-L."/>
            <person name="Kazmierczak K.M."/>
            <person name="Andrzejewski T.M."/>
            <person name="Davidsen T.M."/>
            <person name="Wayne K.J."/>
            <person name="Tettelin H."/>
            <person name="Glass J.I."/>
            <person name="Rusch D."/>
            <person name="Podicherti R."/>
            <person name="Tsui H.-C.T."/>
            <person name="Winkler M.E."/>
        </authorList>
    </citation>
    <scope>NUCLEOTIDE SEQUENCE</scope>
</reference>
<gene>
    <name evidence="5" type="ORF">METZ01_LOCUS147139</name>
</gene>
<feature type="non-terminal residue" evidence="5">
    <location>
        <position position="220"/>
    </location>
</feature>
<evidence type="ECO:0000256" key="1">
    <source>
        <dbReference type="ARBA" id="ARBA00001947"/>
    </source>
</evidence>
<proteinExistence type="predicted"/>
<evidence type="ECO:0000313" key="5">
    <source>
        <dbReference type="EMBL" id="SVA94285.1"/>
    </source>
</evidence>
<dbReference type="AlphaFoldDB" id="A0A381ZY96"/>
<organism evidence="5">
    <name type="scientific">marine metagenome</name>
    <dbReference type="NCBI Taxonomy" id="408172"/>
    <lineage>
        <taxon>unclassified sequences</taxon>
        <taxon>metagenomes</taxon>
        <taxon>ecological metagenomes</taxon>
    </lineage>
</organism>
<dbReference type="EMBL" id="UINC01023166">
    <property type="protein sequence ID" value="SVA94285.1"/>
    <property type="molecule type" value="Genomic_DNA"/>
</dbReference>
<sequence>MKKLIIEARINEYQARTENPHVPWLAEEIAHDAEACQAEGASIVHFHSRHADGSPDHDFSTYQETIRRIRAVSDLMINPTLGYVTLDASAEERLSNVVALAKDPATRPEFAPMDMGSVNVDWYDPSEPGYRTKGLIYKNGTDTLEYFATNISASHMKHYLVGWNVSFIRQTIAFMDMGLIEGPVPFLIVLTDGIMLAGHPGTEAGLDAHLAFIPKDKKIE</sequence>
<dbReference type="GO" id="GO:0043720">
    <property type="term" value="F:3-keto-5-aminohexanoate cleavage activity"/>
    <property type="evidence" value="ECO:0007669"/>
    <property type="project" value="InterPro"/>
</dbReference>
<dbReference type="GO" id="GO:0046872">
    <property type="term" value="F:metal ion binding"/>
    <property type="evidence" value="ECO:0007669"/>
    <property type="project" value="UniProtKB-KW"/>
</dbReference>
<dbReference type="PANTHER" id="PTHR37418">
    <property type="entry name" value="3-KETO-5-AMINOHEXANOATE CLEAVAGE ENZYME-RELATED"/>
    <property type="match status" value="1"/>
</dbReference>
<comment type="cofactor">
    <cofactor evidence="1">
        <name>Zn(2+)</name>
        <dbReference type="ChEBI" id="CHEBI:29105"/>
    </cofactor>
</comment>
<dbReference type="InterPro" id="IPR008567">
    <property type="entry name" value="BKACE"/>
</dbReference>
<accession>A0A381ZY96</accession>
<keyword evidence="4" id="KW-0862">Zinc</keyword>